<keyword evidence="5" id="KW-0418">Kinase</keyword>
<evidence type="ECO:0000256" key="3">
    <source>
        <dbReference type="ARBA" id="ARBA00022553"/>
    </source>
</evidence>
<evidence type="ECO:0000256" key="1">
    <source>
        <dbReference type="ARBA" id="ARBA00000085"/>
    </source>
</evidence>
<dbReference type="GO" id="GO:0016301">
    <property type="term" value="F:kinase activity"/>
    <property type="evidence" value="ECO:0007669"/>
    <property type="project" value="UniProtKB-KW"/>
</dbReference>
<reference evidence="5" key="1">
    <citation type="submission" date="2023-07" db="EMBL/GenBank/DDBJ databases">
        <title>Two novel species in the genus Flavivirga.</title>
        <authorList>
            <person name="Kwon K."/>
        </authorList>
    </citation>
    <scope>NUCLEOTIDE SEQUENCE</scope>
    <source>
        <strain evidence="5">KACC 14157</strain>
    </source>
</reference>
<dbReference type="SUPFAM" id="SSF55874">
    <property type="entry name" value="ATPase domain of HSP90 chaperone/DNA topoisomerase II/histidine kinase"/>
    <property type="match status" value="1"/>
</dbReference>
<evidence type="ECO:0000256" key="2">
    <source>
        <dbReference type="ARBA" id="ARBA00012438"/>
    </source>
</evidence>
<dbReference type="EMBL" id="JAUOEM010000001">
    <property type="protein sequence ID" value="MDO5986777.1"/>
    <property type="molecule type" value="Genomic_DNA"/>
</dbReference>
<gene>
    <name evidence="5" type="ORF">Q4Q39_05085</name>
</gene>
<dbReference type="Gene3D" id="1.10.287.130">
    <property type="match status" value="1"/>
</dbReference>
<dbReference type="SUPFAM" id="SSF47384">
    <property type="entry name" value="Homodimeric domain of signal transducing histidine kinase"/>
    <property type="match status" value="1"/>
</dbReference>
<feature type="domain" description="Histidine kinase" evidence="4">
    <location>
        <begin position="58"/>
        <end position="282"/>
    </location>
</feature>
<evidence type="ECO:0000313" key="5">
    <source>
        <dbReference type="EMBL" id="MDO5986777.1"/>
    </source>
</evidence>
<comment type="caution">
    <text evidence="5">The sequence shown here is derived from an EMBL/GenBank/DDBJ whole genome shotgun (WGS) entry which is preliminary data.</text>
</comment>
<keyword evidence="3" id="KW-0597">Phosphoprotein</keyword>
<dbReference type="RefSeq" id="WP_303281291.1">
    <property type="nucleotide sequence ID" value="NZ_BAABCZ010000016.1"/>
</dbReference>
<dbReference type="PROSITE" id="PS50109">
    <property type="entry name" value="HIS_KIN"/>
    <property type="match status" value="1"/>
</dbReference>
<dbReference type="PANTHER" id="PTHR45569:SF1">
    <property type="entry name" value="SENSOR PROTEIN KDPD"/>
    <property type="match status" value="1"/>
</dbReference>
<evidence type="ECO:0000313" key="6">
    <source>
        <dbReference type="Proteomes" id="UP001176891"/>
    </source>
</evidence>
<accession>A0ABT8WYL7</accession>
<organism evidence="5 6">
    <name type="scientific">Flavivirga amylovorans</name>
    <dbReference type="NCBI Taxonomy" id="870486"/>
    <lineage>
        <taxon>Bacteria</taxon>
        <taxon>Pseudomonadati</taxon>
        <taxon>Bacteroidota</taxon>
        <taxon>Flavobacteriia</taxon>
        <taxon>Flavobacteriales</taxon>
        <taxon>Flavobacteriaceae</taxon>
        <taxon>Flavivirga</taxon>
    </lineage>
</organism>
<dbReference type="InterPro" id="IPR003661">
    <property type="entry name" value="HisK_dim/P_dom"/>
</dbReference>
<dbReference type="PRINTS" id="PR00344">
    <property type="entry name" value="BCTRLSENSOR"/>
</dbReference>
<dbReference type="Pfam" id="PF02518">
    <property type="entry name" value="HATPase_c"/>
    <property type="match status" value="1"/>
</dbReference>
<dbReference type="Proteomes" id="UP001176891">
    <property type="component" value="Unassembled WGS sequence"/>
</dbReference>
<dbReference type="InterPro" id="IPR003594">
    <property type="entry name" value="HATPase_dom"/>
</dbReference>
<name>A0ABT8WYL7_9FLAO</name>
<dbReference type="InterPro" id="IPR036890">
    <property type="entry name" value="HATPase_C_sf"/>
</dbReference>
<keyword evidence="6" id="KW-1185">Reference proteome</keyword>
<dbReference type="PANTHER" id="PTHR45569">
    <property type="entry name" value="SENSOR PROTEIN KDPD"/>
    <property type="match status" value="1"/>
</dbReference>
<protein>
    <recommendedName>
        <fullName evidence="2">histidine kinase</fullName>
        <ecNumber evidence="2">2.7.13.3</ecNumber>
    </recommendedName>
</protein>
<dbReference type="CDD" id="cd00082">
    <property type="entry name" value="HisKA"/>
    <property type="match status" value="1"/>
</dbReference>
<dbReference type="EC" id="2.7.13.3" evidence="2"/>
<dbReference type="InterPro" id="IPR052023">
    <property type="entry name" value="Histidine_kinase_KdpD"/>
</dbReference>
<dbReference type="Gene3D" id="3.30.565.10">
    <property type="entry name" value="Histidine kinase-like ATPase, C-terminal domain"/>
    <property type="match status" value="1"/>
</dbReference>
<sequence>MLLLLVLIGITLTIGGILYIKKLKKNANTINKLLEEEKLKTDSLNTDLKFLKEVLIPVVSHDYRSPLVTIKSSLLRMQLDENYHAKDFENNLKTLNNQIDNTLSLLDDMLLYTKNRLTDANSDLQDISIAWLINKNIDLMQHIIFEKQLQVIVNVSEVLQEKQTVAVSVVDITIRNLLSNATKVAPVSSTIQIRSFIQDKNLVILVKDEGKGLTEYEAAHLFNQSSQKTPLLHLESFRLKSSLGFGLQLVKELLVSCQGQIWVEPSHKDSKGATFGFMVPLH</sequence>
<dbReference type="InterPro" id="IPR036097">
    <property type="entry name" value="HisK_dim/P_sf"/>
</dbReference>
<proteinExistence type="predicted"/>
<keyword evidence="5" id="KW-0808">Transferase</keyword>
<dbReference type="InterPro" id="IPR005467">
    <property type="entry name" value="His_kinase_dom"/>
</dbReference>
<comment type="catalytic activity">
    <reaction evidence="1">
        <text>ATP + protein L-histidine = ADP + protein N-phospho-L-histidine.</text>
        <dbReference type="EC" id="2.7.13.3"/>
    </reaction>
</comment>
<dbReference type="InterPro" id="IPR004358">
    <property type="entry name" value="Sig_transdc_His_kin-like_C"/>
</dbReference>
<evidence type="ECO:0000259" key="4">
    <source>
        <dbReference type="PROSITE" id="PS50109"/>
    </source>
</evidence>
<dbReference type="SMART" id="SM00387">
    <property type="entry name" value="HATPase_c"/>
    <property type="match status" value="1"/>
</dbReference>